<organism evidence="1">
    <name type="scientific">Arion vulgaris</name>
    <dbReference type="NCBI Taxonomy" id="1028688"/>
    <lineage>
        <taxon>Eukaryota</taxon>
        <taxon>Metazoa</taxon>
        <taxon>Spiralia</taxon>
        <taxon>Lophotrochozoa</taxon>
        <taxon>Mollusca</taxon>
        <taxon>Gastropoda</taxon>
        <taxon>Heterobranchia</taxon>
        <taxon>Euthyneura</taxon>
        <taxon>Panpulmonata</taxon>
        <taxon>Eupulmonata</taxon>
        <taxon>Stylommatophora</taxon>
        <taxon>Helicina</taxon>
        <taxon>Arionoidea</taxon>
        <taxon>Arionidae</taxon>
        <taxon>Arion</taxon>
    </lineage>
</organism>
<accession>A0A0B6Y5R8</accession>
<feature type="non-terminal residue" evidence="1">
    <location>
        <position position="1"/>
    </location>
</feature>
<reference evidence="1" key="1">
    <citation type="submission" date="2014-12" db="EMBL/GenBank/DDBJ databases">
        <title>Insight into the proteome of Arion vulgaris.</title>
        <authorList>
            <person name="Aradska J."/>
            <person name="Bulat T."/>
            <person name="Smidak R."/>
            <person name="Sarate P."/>
            <person name="Gangsoo J."/>
            <person name="Sialana F."/>
            <person name="Bilban M."/>
            <person name="Lubec G."/>
        </authorList>
    </citation>
    <scope>NUCLEOTIDE SEQUENCE</scope>
    <source>
        <tissue evidence="1">Skin</tissue>
    </source>
</reference>
<dbReference type="EMBL" id="HACG01004614">
    <property type="protein sequence ID" value="CEK51479.1"/>
    <property type="molecule type" value="Transcribed_RNA"/>
</dbReference>
<evidence type="ECO:0000313" key="1">
    <source>
        <dbReference type="EMBL" id="CEK51479.1"/>
    </source>
</evidence>
<name>A0A0B6Y5R8_9EUPU</name>
<feature type="non-terminal residue" evidence="1">
    <location>
        <position position="76"/>
    </location>
</feature>
<dbReference type="AlphaFoldDB" id="A0A0B6Y5R8"/>
<gene>
    <name evidence="1" type="primary">ORF13528</name>
</gene>
<proteinExistence type="predicted"/>
<protein>
    <submittedName>
        <fullName evidence="1">Uncharacterized protein</fullName>
    </submittedName>
</protein>
<sequence length="76" mass="8290">DLTDNIRLTDSQCEPSICARDQEVVQNSLPEFFKTDIQVAEPIKTIPTVMVASDGLVTPISQYGLLFASSESNSSQ</sequence>